<protein>
    <submittedName>
        <fullName evidence="5">Putative transcriptional regulator, TetR family</fullName>
    </submittedName>
    <submittedName>
        <fullName evidence="4">TetR/AcrR family transcriptional regulator</fullName>
    </submittedName>
</protein>
<dbReference type="SUPFAM" id="SSF46689">
    <property type="entry name" value="Homeodomain-like"/>
    <property type="match status" value="1"/>
</dbReference>
<evidence type="ECO:0000313" key="7">
    <source>
        <dbReference type="Proteomes" id="UP000270190"/>
    </source>
</evidence>
<keyword evidence="6" id="KW-1185">Reference proteome</keyword>
<dbReference type="Pfam" id="PF00440">
    <property type="entry name" value="TetR_N"/>
    <property type="match status" value="1"/>
</dbReference>
<dbReference type="KEGG" id="bths:CNY62_03690"/>
<dbReference type="GO" id="GO:0006355">
    <property type="term" value="P:regulation of DNA-templated transcription"/>
    <property type="evidence" value="ECO:0007669"/>
    <property type="project" value="UniProtKB-ARBA"/>
</dbReference>
<organism evidence="4 6">
    <name type="scientific">Brochothrix thermosphacta</name>
    <name type="common">Microbacterium thermosphactum</name>
    <dbReference type="NCBI Taxonomy" id="2756"/>
    <lineage>
        <taxon>Bacteria</taxon>
        <taxon>Bacillati</taxon>
        <taxon>Bacillota</taxon>
        <taxon>Bacilli</taxon>
        <taxon>Bacillales</taxon>
        <taxon>Listeriaceae</taxon>
        <taxon>Brochothrix</taxon>
    </lineage>
</organism>
<dbReference type="STRING" id="2756.BFR44_00220"/>
<evidence type="ECO:0000259" key="3">
    <source>
        <dbReference type="PROSITE" id="PS50977"/>
    </source>
</evidence>
<dbReference type="AlphaFoldDB" id="A0A1D2JTL8"/>
<dbReference type="EMBL" id="CP023483">
    <property type="protein sequence ID" value="ATF25570.1"/>
    <property type="molecule type" value="Genomic_DNA"/>
</dbReference>
<proteinExistence type="predicted"/>
<dbReference type="InterPro" id="IPR001647">
    <property type="entry name" value="HTH_TetR"/>
</dbReference>
<keyword evidence="1 2" id="KW-0238">DNA-binding</keyword>
<gene>
    <name evidence="5" type="ORF">BTBSAS_160026</name>
    <name evidence="4" type="ORF">CNY62_03690</name>
</gene>
<dbReference type="SUPFAM" id="SSF48498">
    <property type="entry name" value="Tetracyclin repressor-like, C-terminal domain"/>
    <property type="match status" value="1"/>
</dbReference>
<name>A0A1D2JTL8_BROTH</name>
<dbReference type="InterPro" id="IPR036271">
    <property type="entry name" value="Tet_transcr_reg_TetR-rel_C_sf"/>
</dbReference>
<evidence type="ECO:0000256" key="1">
    <source>
        <dbReference type="ARBA" id="ARBA00023125"/>
    </source>
</evidence>
<dbReference type="PRINTS" id="PR00455">
    <property type="entry name" value="HTHTETR"/>
</dbReference>
<evidence type="ECO:0000313" key="6">
    <source>
        <dbReference type="Proteomes" id="UP000243591"/>
    </source>
</evidence>
<dbReference type="RefSeq" id="WP_029091384.1">
    <property type="nucleotide sequence ID" value="NZ_CBCPHX010000005.1"/>
</dbReference>
<sequence length="201" mass="23366">MKKELKKQAILVAAQRLFVEKGYNDASLQMIADEVGTTRSNILYHYKSKAALFEIILKDWEDEWVVTWERIKAETCHPSVQLQGFFHVFIYEDLRHPLRKAFDEFLGDADSKQKEKERWVECDQESIAFILSRGVSEGYYNIETGQMNTHVNLIVGSLYGMSDTMRQESDEQIMSAFKLFLEIYLKKIETDVNGFEGGDNE</sequence>
<dbReference type="Proteomes" id="UP000243591">
    <property type="component" value="Chromosome"/>
</dbReference>
<reference evidence="7" key="3">
    <citation type="submission" date="2018-04" db="EMBL/GenBank/DDBJ databases">
        <authorList>
            <person name="Illikoud N."/>
        </authorList>
    </citation>
    <scope>NUCLEOTIDE SEQUENCE [LARGE SCALE GENOMIC DNA]</scope>
</reference>
<feature type="domain" description="HTH tetR-type" evidence="3">
    <location>
        <begin position="4"/>
        <end position="64"/>
    </location>
</feature>
<accession>A0A1D2JTL8</accession>
<dbReference type="PANTHER" id="PTHR30328">
    <property type="entry name" value="TRANSCRIPTIONAL REPRESSOR"/>
    <property type="match status" value="1"/>
</dbReference>
<dbReference type="EMBL" id="OUNC01000008">
    <property type="protein sequence ID" value="SPP27523.1"/>
    <property type="molecule type" value="Genomic_DNA"/>
</dbReference>
<dbReference type="OrthoDB" id="9785164at2"/>
<dbReference type="Gene3D" id="1.10.357.10">
    <property type="entry name" value="Tetracycline Repressor, domain 2"/>
    <property type="match status" value="1"/>
</dbReference>
<dbReference type="PROSITE" id="PS50977">
    <property type="entry name" value="HTH_TETR_2"/>
    <property type="match status" value="1"/>
</dbReference>
<dbReference type="InterPro" id="IPR050109">
    <property type="entry name" value="HTH-type_TetR-like_transc_reg"/>
</dbReference>
<evidence type="ECO:0000256" key="2">
    <source>
        <dbReference type="PROSITE-ProRule" id="PRU00335"/>
    </source>
</evidence>
<dbReference type="PANTHER" id="PTHR30328:SF54">
    <property type="entry name" value="HTH-TYPE TRANSCRIPTIONAL REPRESSOR SCO4008"/>
    <property type="match status" value="1"/>
</dbReference>
<dbReference type="InterPro" id="IPR009057">
    <property type="entry name" value="Homeodomain-like_sf"/>
</dbReference>
<feature type="DNA-binding region" description="H-T-H motif" evidence="2">
    <location>
        <begin position="27"/>
        <end position="46"/>
    </location>
</feature>
<evidence type="ECO:0000313" key="4">
    <source>
        <dbReference type="EMBL" id="ATF25570.1"/>
    </source>
</evidence>
<dbReference type="Proteomes" id="UP000270190">
    <property type="component" value="Unassembled WGS sequence"/>
</dbReference>
<reference evidence="5" key="2">
    <citation type="submission" date="2018-04" db="EMBL/GenBank/DDBJ databases">
        <authorList>
            <person name="Go L.Y."/>
            <person name="Mitchell J.A."/>
        </authorList>
    </citation>
    <scope>NUCLEOTIDE SEQUENCE</scope>
    <source>
        <strain evidence="5">BSAS1 3</strain>
    </source>
</reference>
<reference evidence="4 6" key="1">
    <citation type="submission" date="2017-09" db="EMBL/GenBank/DDBJ databases">
        <title>Complete Genome Sequences of Two Strains of the Meat Spoilage Bacterium Brochothrix thermosphacta Isolated from Ground Chicken.</title>
        <authorList>
            <person name="Paoli G.C."/>
            <person name="Wijey C."/>
            <person name="Chen C.-Y."/>
            <person name="Nguyen L."/>
            <person name="Yan X."/>
            <person name="Irwin P.L."/>
        </authorList>
    </citation>
    <scope>NUCLEOTIDE SEQUENCE [LARGE SCALE GENOMIC DNA]</scope>
    <source>
        <strain evidence="4 6">BI</strain>
    </source>
</reference>
<evidence type="ECO:0000313" key="5">
    <source>
        <dbReference type="EMBL" id="SPP27523.1"/>
    </source>
</evidence>
<dbReference type="GO" id="GO:0003677">
    <property type="term" value="F:DNA binding"/>
    <property type="evidence" value="ECO:0007669"/>
    <property type="project" value="UniProtKB-UniRule"/>
</dbReference>
<dbReference type="Gene3D" id="1.10.10.60">
    <property type="entry name" value="Homeodomain-like"/>
    <property type="match status" value="1"/>
</dbReference>